<keyword evidence="3" id="KW-1185">Reference proteome</keyword>
<proteinExistence type="predicted"/>
<organism evidence="2 3">
    <name type="scientific">Sorghum bicolor</name>
    <name type="common">Sorghum</name>
    <name type="synonym">Sorghum vulgare</name>
    <dbReference type="NCBI Taxonomy" id="4558"/>
    <lineage>
        <taxon>Eukaryota</taxon>
        <taxon>Viridiplantae</taxon>
        <taxon>Streptophyta</taxon>
        <taxon>Embryophyta</taxon>
        <taxon>Tracheophyta</taxon>
        <taxon>Spermatophyta</taxon>
        <taxon>Magnoliopsida</taxon>
        <taxon>Liliopsida</taxon>
        <taxon>Poales</taxon>
        <taxon>Poaceae</taxon>
        <taxon>PACMAD clade</taxon>
        <taxon>Panicoideae</taxon>
        <taxon>Andropogonodae</taxon>
        <taxon>Andropogoneae</taxon>
        <taxon>Sorghinae</taxon>
        <taxon>Sorghum</taxon>
    </lineage>
</organism>
<dbReference type="PANTHER" id="PTHR35103">
    <property type="entry name" value="OS06G0115700 PROTEIN"/>
    <property type="match status" value="1"/>
</dbReference>
<accession>A0A1Z5R8T7</accession>
<evidence type="ECO:0000256" key="1">
    <source>
        <dbReference type="SAM" id="MobiDB-lite"/>
    </source>
</evidence>
<feature type="non-terminal residue" evidence="2">
    <location>
        <position position="176"/>
    </location>
</feature>
<dbReference type="Proteomes" id="UP000000768">
    <property type="component" value="Chromosome 7"/>
</dbReference>
<protein>
    <submittedName>
        <fullName evidence="2">Uncharacterized protein</fullName>
    </submittedName>
</protein>
<dbReference type="eggNOG" id="KOG0497">
    <property type="taxonomic scope" value="Eukaryota"/>
</dbReference>
<sequence>MGPSEFSLILICAQRMTPTASARESDVPDLYGNGLPRPRFFPGDRVDLPASITDPLLEWTREAHWSMGSFGVKRLRLQGRIKGSIDKLRRTARRDARAKAKAPSAGHMPASLATLGTPPMGIPRTRRRWQRGSRTLASRRKIEENEPLAAIITAAKKRHARKLSDEFDRIAVEQQL</sequence>
<feature type="region of interest" description="Disordered" evidence="1">
    <location>
        <begin position="98"/>
        <end position="135"/>
    </location>
</feature>
<reference evidence="3" key="2">
    <citation type="journal article" date="2018" name="Plant J.">
        <title>The Sorghum bicolor reference genome: improved assembly, gene annotations, a transcriptome atlas, and signatures of genome organization.</title>
        <authorList>
            <person name="McCormick R.F."/>
            <person name="Truong S.K."/>
            <person name="Sreedasyam A."/>
            <person name="Jenkins J."/>
            <person name="Shu S."/>
            <person name="Sims D."/>
            <person name="Kennedy M."/>
            <person name="Amirebrahimi M."/>
            <person name="Weers B.D."/>
            <person name="McKinley B."/>
            <person name="Mattison A."/>
            <person name="Morishige D.T."/>
            <person name="Grimwood J."/>
            <person name="Schmutz J."/>
            <person name="Mullet J.E."/>
        </authorList>
    </citation>
    <scope>NUCLEOTIDE SEQUENCE [LARGE SCALE GENOMIC DNA]</scope>
    <source>
        <strain evidence="3">cv. BTx623</strain>
    </source>
</reference>
<dbReference type="AlphaFoldDB" id="A0A1Z5R8T7"/>
<dbReference type="PANTHER" id="PTHR35103:SF1">
    <property type="entry name" value="OS06G0115700 PROTEIN"/>
    <property type="match status" value="1"/>
</dbReference>
<dbReference type="OMA" id="EHMNTID"/>
<evidence type="ECO:0000313" key="2">
    <source>
        <dbReference type="EMBL" id="OQU80183.1"/>
    </source>
</evidence>
<evidence type="ECO:0000313" key="3">
    <source>
        <dbReference type="Proteomes" id="UP000000768"/>
    </source>
</evidence>
<name>A0A1Z5R8T7_SORBI</name>
<dbReference type="Gramene" id="OQU80183">
    <property type="protein sequence ID" value="OQU80183"/>
    <property type="gene ID" value="SORBI_3007G090475"/>
</dbReference>
<gene>
    <name evidence="2" type="ORF">SORBI_3007G090475</name>
</gene>
<dbReference type="EMBL" id="CM000766">
    <property type="protein sequence ID" value="OQU80183.1"/>
    <property type="molecule type" value="Genomic_DNA"/>
</dbReference>
<dbReference type="STRING" id="4558.A0A1Z5R8T7"/>
<reference evidence="2 3" key="1">
    <citation type="journal article" date="2009" name="Nature">
        <title>The Sorghum bicolor genome and the diversification of grasses.</title>
        <authorList>
            <person name="Paterson A.H."/>
            <person name="Bowers J.E."/>
            <person name="Bruggmann R."/>
            <person name="Dubchak I."/>
            <person name="Grimwood J."/>
            <person name="Gundlach H."/>
            <person name="Haberer G."/>
            <person name="Hellsten U."/>
            <person name="Mitros T."/>
            <person name="Poliakov A."/>
            <person name="Schmutz J."/>
            <person name="Spannagl M."/>
            <person name="Tang H."/>
            <person name="Wang X."/>
            <person name="Wicker T."/>
            <person name="Bharti A.K."/>
            <person name="Chapman J."/>
            <person name="Feltus F.A."/>
            <person name="Gowik U."/>
            <person name="Grigoriev I.V."/>
            <person name="Lyons E."/>
            <person name="Maher C.A."/>
            <person name="Martis M."/>
            <person name="Narechania A."/>
            <person name="Otillar R.P."/>
            <person name="Penning B.W."/>
            <person name="Salamov A.A."/>
            <person name="Wang Y."/>
            <person name="Zhang L."/>
            <person name="Carpita N.C."/>
            <person name="Freeling M."/>
            <person name="Gingle A.R."/>
            <person name="Hash C.T."/>
            <person name="Keller B."/>
            <person name="Klein P."/>
            <person name="Kresovich S."/>
            <person name="McCann M.C."/>
            <person name="Ming R."/>
            <person name="Peterson D.G."/>
            <person name="Mehboob-ur-Rahman"/>
            <person name="Ware D."/>
            <person name="Westhoff P."/>
            <person name="Mayer K.F."/>
            <person name="Messing J."/>
            <person name="Rokhsar D.S."/>
        </authorList>
    </citation>
    <scope>NUCLEOTIDE SEQUENCE [LARGE SCALE GENOMIC DNA]</scope>
    <source>
        <strain evidence="3">cv. BTx623</strain>
    </source>
</reference>
<dbReference type="InParanoid" id="A0A1Z5R8T7"/>